<dbReference type="AlphaFoldDB" id="A0A8K0KCR7"/>
<comment type="caution">
    <text evidence="1">The sequence shown here is derived from an EMBL/GenBank/DDBJ whole genome shotgun (WGS) entry which is preliminary data.</text>
</comment>
<name>A0A8K0KCR7_LADFU</name>
<keyword evidence="2" id="KW-1185">Reference proteome</keyword>
<dbReference type="EMBL" id="KZ308574">
    <property type="protein sequence ID" value="KAG8231779.1"/>
    <property type="molecule type" value="Genomic_DNA"/>
</dbReference>
<evidence type="ECO:0000313" key="2">
    <source>
        <dbReference type="Proteomes" id="UP000792457"/>
    </source>
</evidence>
<evidence type="ECO:0000313" key="1">
    <source>
        <dbReference type="EMBL" id="KAG8231779.1"/>
    </source>
</evidence>
<organism evidence="1 2">
    <name type="scientific">Ladona fulva</name>
    <name type="common">Scarce chaser dragonfly</name>
    <name type="synonym">Libellula fulva</name>
    <dbReference type="NCBI Taxonomy" id="123851"/>
    <lineage>
        <taxon>Eukaryota</taxon>
        <taxon>Metazoa</taxon>
        <taxon>Ecdysozoa</taxon>
        <taxon>Arthropoda</taxon>
        <taxon>Hexapoda</taxon>
        <taxon>Insecta</taxon>
        <taxon>Pterygota</taxon>
        <taxon>Palaeoptera</taxon>
        <taxon>Odonata</taxon>
        <taxon>Epiprocta</taxon>
        <taxon>Anisoptera</taxon>
        <taxon>Libelluloidea</taxon>
        <taxon>Libellulidae</taxon>
        <taxon>Ladona</taxon>
    </lineage>
</organism>
<dbReference type="Proteomes" id="UP000792457">
    <property type="component" value="Unassembled WGS sequence"/>
</dbReference>
<reference evidence="1" key="1">
    <citation type="submission" date="2013-04" db="EMBL/GenBank/DDBJ databases">
        <authorList>
            <person name="Qu J."/>
            <person name="Murali S.C."/>
            <person name="Bandaranaike D."/>
            <person name="Bellair M."/>
            <person name="Blankenburg K."/>
            <person name="Chao H."/>
            <person name="Dinh H."/>
            <person name="Doddapaneni H."/>
            <person name="Downs B."/>
            <person name="Dugan-Rocha S."/>
            <person name="Elkadiri S."/>
            <person name="Gnanaolivu R.D."/>
            <person name="Hernandez B."/>
            <person name="Javaid M."/>
            <person name="Jayaseelan J.C."/>
            <person name="Lee S."/>
            <person name="Li M."/>
            <person name="Ming W."/>
            <person name="Munidasa M."/>
            <person name="Muniz J."/>
            <person name="Nguyen L."/>
            <person name="Ongeri F."/>
            <person name="Osuji N."/>
            <person name="Pu L.-L."/>
            <person name="Puazo M."/>
            <person name="Qu C."/>
            <person name="Quiroz J."/>
            <person name="Raj R."/>
            <person name="Weissenberger G."/>
            <person name="Xin Y."/>
            <person name="Zou X."/>
            <person name="Han Y."/>
            <person name="Richards S."/>
            <person name="Worley K."/>
            <person name="Muzny D."/>
            <person name="Gibbs R."/>
        </authorList>
    </citation>
    <scope>NUCLEOTIDE SEQUENCE</scope>
    <source>
        <strain evidence="1">Sampled in the wild</strain>
    </source>
</reference>
<protein>
    <submittedName>
        <fullName evidence="1">Uncharacterized protein</fullName>
    </submittedName>
</protein>
<reference evidence="1" key="2">
    <citation type="submission" date="2017-10" db="EMBL/GenBank/DDBJ databases">
        <title>Ladona fulva Genome sequencing and assembly.</title>
        <authorList>
            <person name="Murali S."/>
            <person name="Richards S."/>
            <person name="Bandaranaike D."/>
            <person name="Bellair M."/>
            <person name="Blankenburg K."/>
            <person name="Chao H."/>
            <person name="Dinh H."/>
            <person name="Doddapaneni H."/>
            <person name="Dugan-Rocha S."/>
            <person name="Elkadiri S."/>
            <person name="Gnanaolivu R."/>
            <person name="Hernandez B."/>
            <person name="Skinner E."/>
            <person name="Javaid M."/>
            <person name="Lee S."/>
            <person name="Li M."/>
            <person name="Ming W."/>
            <person name="Munidasa M."/>
            <person name="Muniz J."/>
            <person name="Nguyen L."/>
            <person name="Hughes D."/>
            <person name="Osuji N."/>
            <person name="Pu L.-L."/>
            <person name="Puazo M."/>
            <person name="Qu C."/>
            <person name="Quiroz J."/>
            <person name="Raj R."/>
            <person name="Weissenberger G."/>
            <person name="Xin Y."/>
            <person name="Zou X."/>
            <person name="Han Y."/>
            <person name="Worley K."/>
            <person name="Muzny D."/>
            <person name="Gibbs R."/>
        </authorList>
    </citation>
    <scope>NUCLEOTIDE SEQUENCE</scope>
    <source>
        <strain evidence="1">Sampled in the wild</strain>
    </source>
</reference>
<accession>A0A8K0KCR7</accession>
<gene>
    <name evidence="1" type="ORF">J437_LFUL011879</name>
</gene>
<sequence>MLQSLVSSISHLNQGGIHSSMTSRPVGIVALARFPWCAVALMDDLMEFIKCNGNYHINQALIVLVTAPTPHFANAAEWEGSTKKNPYQNHFYCNWRTPMGVWLRTVCNIPPKCIARKELWL</sequence>
<proteinExistence type="predicted"/>